<keyword evidence="6" id="KW-0342">GTP-binding</keyword>
<accession>A0A3B0Y2M5</accession>
<dbReference type="InterPro" id="IPR029044">
    <property type="entry name" value="Nucleotide-diphossugar_trans"/>
</dbReference>
<gene>
    <name evidence="11" type="ORF">MNBD_GAMMA10-1337</name>
</gene>
<dbReference type="PANTHER" id="PTHR46390:SF1">
    <property type="entry name" value="MANNOSE-1-PHOSPHATE GUANYLYLTRANSFERASE"/>
    <property type="match status" value="1"/>
</dbReference>
<dbReference type="FunFam" id="3.90.550.10:FF:000046">
    <property type="entry name" value="Mannose-1-phosphate guanylyltransferase (GDP)"/>
    <property type="match status" value="1"/>
</dbReference>
<evidence type="ECO:0000256" key="1">
    <source>
        <dbReference type="ARBA" id="ARBA00006115"/>
    </source>
</evidence>
<feature type="domain" description="Mannose-6-phosphate isomerase type II C-terminal" evidence="9">
    <location>
        <begin position="379"/>
        <end position="493"/>
    </location>
</feature>
<dbReference type="InterPro" id="IPR006375">
    <property type="entry name" value="Man1P_GuaTrfase/Man6P_Isoase"/>
</dbReference>
<keyword evidence="5" id="KW-0547">Nucleotide-binding</keyword>
<keyword evidence="4 11" id="KW-0548">Nucleotidyltransferase</keyword>
<dbReference type="InterPro" id="IPR014710">
    <property type="entry name" value="RmlC-like_jellyroll"/>
</dbReference>
<evidence type="ECO:0000256" key="2">
    <source>
        <dbReference type="ARBA" id="ARBA00012387"/>
    </source>
</evidence>
<comment type="similarity">
    <text evidence="1">Belongs to the mannose-6-phosphate isomerase type 2 family.</text>
</comment>
<dbReference type="GO" id="GO:0000271">
    <property type="term" value="P:polysaccharide biosynthetic process"/>
    <property type="evidence" value="ECO:0007669"/>
    <property type="project" value="InterPro"/>
</dbReference>
<evidence type="ECO:0000259" key="10">
    <source>
        <dbReference type="Pfam" id="PF22640"/>
    </source>
</evidence>
<dbReference type="Pfam" id="PF00483">
    <property type="entry name" value="NTP_transferase"/>
    <property type="match status" value="1"/>
</dbReference>
<dbReference type="Gene3D" id="3.90.550.10">
    <property type="entry name" value="Spore Coat Polysaccharide Biosynthesis Protein SpsA, Chain A"/>
    <property type="match status" value="1"/>
</dbReference>
<dbReference type="InterPro" id="IPR001538">
    <property type="entry name" value="Man6P_isomerase-2_C"/>
</dbReference>
<dbReference type="Gene3D" id="2.60.120.10">
    <property type="entry name" value="Jelly Rolls"/>
    <property type="match status" value="1"/>
</dbReference>
<dbReference type="GO" id="GO:0009298">
    <property type="term" value="P:GDP-mannose biosynthetic process"/>
    <property type="evidence" value="ECO:0007669"/>
    <property type="project" value="TreeGrafter"/>
</dbReference>
<dbReference type="PANTHER" id="PTHR46390">
    <property type="entry name" value="MANNOSE-1-PHOSPHATE GUANYLYLTRANSFERASE"/>
    <property type="match status" value="1"/>
</dbReference>
<dbReference type="AlphaFoldDB" id="A0A3B0Y2M5"/>
<dbReference type="Pfam" id="PF22640">
    <property type="entry name" value="ManC_GMP_beta-helix"/>
    <property type="match status" value="1"/>
</dbReference>
<dbReference type="Pfam" id="PF01050">
    <property type="entry name" value="MannoseP_isomer"/>
    <property type="match status" value="1"/>
</dbReference>
<dbReference type="InterPro" id="IPR011051">
    <property type="entry name" value="RmlC_Cupin_sf"/>
</dbReference>
<organism evidence="11">
    <name type="scientific">hydrothermal vent metagenome</name>
    <dbReference type="NCBI Taxonomy" id="652676"/>
    <lineage>
        <taxon>unclassified sequences</taxon>
        <taxon>metagenomes</taxon>
        <taxon>ecological metagenomes</taxon>
    </lineage>
</organism>
<evidence type="ECO:0000256" key="3">
    <source>
        <dbReference type="ARBA" id="ARBA00022679"/>
    </source>
</evidence>
<dbReference type="GO" id="GO:0004475">
    <property type="term" value="F:mannose-1-phosphate guanylyltransferase (GTP) activity"/>
    <property type="evidence" value="ECO:0007669"/>
    <property type="project" value="UniProtKB-EC"/>
</dbReference>
<protein>
    <recommendedName>
        <fullName evidence="2">mannose-1-phosphate guanylyltransferase</fullName>
        <ecNumber evidence="2">2.7.7.13</ecNumber>
    </recommendedName>
</protein>
<dbReference type="FunFam" id="2.60.120.10:FF:000032">
    <property type="entry name" value="Mannose-1-phosphate guanylyltransferase/mannose-6-phosphate isomerase"/>
    <property type="match status" value="1"/>
</dbReference>
<dbReference type="CDD" id="cd02509">
    <property type="entry name" value="GDP-M1P_Guanylyltransferase"/>
    <property type="match status" value="1"/>
</dbReference>
<sequence>MIKVNYDKQSIRTDKATRTNKEGTGVIIPVILSGGSGTRLWPVSRALRPKQLLPLVGDLTMIQETVTRLNGIDNLGSALIVCNEAHRFMIAEQMRECDIEPSGIILEPFARNTAPAVAVSAVSAMSQSAQQDVVILVLPADHVIQNIPAFHQAVNSAYKAAMEGKLVTFGIIPNAAQTGYGYIKAGESLENHSAVKMVEQFVEKPDKHTAQSYIEQGSYYWNSGMFMFKASSYLEELARFNPDMLAASSAALEHASTDLDFIRLDSSSFEKCPSDSIDYAVMEKTDKAVVLPVDIGWNDIGSWTALWEVGKSDSAGNVTHGDVCVVDSKNNYIHSESRLVSVVGVEDHVIVETPDAVLVAHKDAAQNVKDIVETLKATGREEALVPHKVYRPWGTYECIDSEERHQAKRIMVKPGGRLSLQLHHHRAEHWIVVKGTAKVTCGEKEFIMSENESTYIPLGEKHRLENTGKIPLEIIEVQTGSYLGEDDIVRFDDVYGREDK</sequence>
<dbReference type="CDD" id="cd02213">
    <property type="entry name" value="cupin_PMI_typeII_C"/>
    <property type="match status" value="1"/>
</dbReference>
<evidence type="ECO:0000256" key="7">
    <source>
        <dbReference type="ARBA" id="ARBA00047343"/>
    </source>
</evidence>
<reference evidence="11" key="1">
    <citation type="submission" date="2018-06" db="EMBL/GenBank/DDBJ databases">
        <authorList>
            <person name="Zhirakovskaya E."/>
        </authorList>
    </citation>
    <scope>NUCLEOTIDE SEQUENCE</scope>
</reference>
<dbReference type="InterPro" id="IPR054566">
    <property type="entry name" value="ManC/GMP-like_b-helix"/>
</dbReference>
<dbReference type="GO" id="GO:0005525">
    <property type="term" value="F:GTP binding"/>
    <property type="evidence" value="ECO:0007669"/>
    <property type="project" value="UniProtKB-KW"/>
</dbReference>
<dbReference type="InterPro" id="IPR005835">
    <property type="entry name" value="NTP_transferase_dom"/>
</dbReference>
<feature type="domain" description="MannoseP isomerase/GMP-like beta-helix" evidence="10">
    <location>
        <begin position="321"/>
        <end position="375"/>
    </location>
</feature>
<dbReference type="SUPFAM" id="SSF53448">
    <property type="entry name" value="Nucleotide-diphospho-sugar transferases"/>
    <property type="match status" value="1"/>
</dbReference>
<evidence type="ECO:0000313" key="11">
    <source>
        <dbReference type="EMBL" id="VAW62704.1"/>
    </source>
</evidence>
<comment type="catalytic activity">
    <reaction evidence="7">
        <text>alpha-D-mannose 1-phosphate + GTP + H(+) = GDP-alpha-D-mannose + diphosphate</text>
        <dbReference type="Rhea" id="RHEA:15229"/>
        <dbReference type="ChEBI" id="CHEBI:15378"/>
        <dbReference type="ChEBI" id="CHEBI:33019"/>
        <dbReference type="ChEBI" id="CHEBI:37565"/>
        <dbReference type="ChEBI" id="CHEBI:57527"/>
        <dbReference type="ChEBI" id="CHEBI:58409"/>
        <dbReference type="EC" id="2.7.7.13"/>
    </reaction>
</comment>
<evidence type="ECO:0000256" key="6">
    <source>
        <dbReference type="ARBA" id="ARBA00023134"/>
    </source>
</evidence>
<evidence type="ECO:0000256" key="4">
    <source>
        <dbReference type="ARBA" id="ARBA00022695"/>
    </source>
</evidence>
<dbReference type="SUPFAM" id="SSF51182">
    <property type="entry name" value="RmlC-like cupins"/>
    <property type="match status" value="1"/>
</dbReference>
<dbReference type="NCBIfam" id="TIGR01479">
    <property type="entry name" value="GMP_PMI"/>
    <property type="match status" value="1"/>
</dbReference>
<keyword evidence="11" id="KW-0413">Isomerase</keyword>
<keyword evidence="3 11" id="KW-0808">Transferase</keyword>
<dbReference type="EC" id="2.7.7.13" evidence="2"/>
<name>A0A3B0Y2M5_9ZZZZ</name>
<proteinExistence type="inferred from homology"/>
<dbReference type="InterPro" id="IPR051161">
    <property type="entry name" value="Mannose-6P_isomerase_type2"/>
</dbReference>
<evidence type="ECO:0000259" key="8">
    <source>
        <dbReference type="Pfam" id="PF00483"/>
    </source>
</evidence>
<evidence type="ECO:0000259" key="9">
    <source>
        <dbReference type="Pfam" id="PF01050"/>
    </source>
</evidence>
<dbReference type="InterPro" id="IPR049577">
    <property type="entry name" value="GMPP_N"/>
</dbReference>
<feature type="domain" description="Nucleotidyl transferase" evidence="8">
    <location>
        <begin position="29"/>
        <end position="312"/>
    </location>
</feature>
<dbReference type="GO" id="GO:0016853">
    <property type="term" value="F:isomerase activity"/>
    <property type="evidence" value="ECO:0007669"/>
    <property type="project" value="UniProtKB-KW"/>
</dbReference>
<evidence type="ECO:0000256" key="5">
    <source>
        <dbReference type="ARBA" id="ARBA00022741"/>
    </source>
</evidence>
<dbReference type="EMBL" id="UOFJ01000076">
    <property type="protein sequence ID" value="VAW62704.1"/>
    <property type="molecule type" value="Genomic_DNA"/>
</dbReference>